<comment type="caution">
    <text evidence="4">The sequence shown here is derived from an EMBL/GenBank/DDBJ whole genome shotgun (WGS) entry which is preliminary data.</text>
</comment>
<keyword evidence="3" id="KW-0546">Nucleotide metabolism</keyword>
<evidence type="ECO:0000313" key="4">
    <source>
        <dbReference type="EMBL" id="PIZ14525.1"/>
    </source>
</evidence>
<feature type="site" description="Important for substrate specificity" evidence="3">
    <location>
        <position position="156"/>
    </location>
</feature>
<dbReference type="Proteomes" id="UP000229307">
    <property type="component" value="Unassembled WGS sequence"/>
</dbReference>
<dbReference type="GO" id="GO:0005737">
    <property type="term" value="C:cytoplasm"/>
    <property type="evidence" value="ECO:0007669"/>
    <property type="project" value="UniProtKB-SubCell"/>
</dbReference>
<dbReference type="CDD" id="cd00555">
    <property type="entry name" value="Maf"/>
    <property type="match status" value="1"/>
</dbReference>
<organism evidence="4 5">
    <name type="scientific">Candidatus Desantisbacteria bacterium CG_4_10_14_0_8_um_filter_48_22</name>
    <dbReference type="NCBI Taxonomy" id="1974543"/>
    <lineage>
        <taxon>Bacteria</taxon>
        <taxon>Candidatus Desantisiibacteriota</taxon>
    </lineage>
</organism>
<dbReference type="Pfam" id="PF02545">
    <property type="entry name" value="Maf"/>
    <property type="match status" value="1"/>
</dbReference>
<dbReference type="NCBIfam" id="TIGR00172">
    <property type="entry name" value="maf"/>
    <property type="match status" value="1"/>
</dbReference>
<dbReference type="PANTHER" id="PTHR43213:SF5">
    <property type="entry name" value="BIFUNCTIONAL DTTP_UTP PYROPHOSPHATASE_METHYLTRANSFERASE PROTEIN-RELATED"/>
    <property type="match status" value="1"/>
</dbReference>
<reference evidence="5" key="1">
    <citation type="submission" date="2017-09" db="EMBL/GenBank/DDBJ databases">
        <title>Depth-based differentiation of microbial function through sediment-hosted aquifers and enrichment of novel symbionts in the deep terrestrial subsurface.</title>
        <authorList>
            <person name="Probst A.J."/>
            <person name="Ladd B."/>
            <person name="Jarett J.K."/>
            <person name="Geller-Mcgrath D.E."/>
            <person name="Sieber C.M.K."/>
            <person name="Emerson J.B."/>
            <person name="Anantharaman K."/>
            <person name="Thomas B.C."/>
            <person name="Malmstrom R."/>
            <person name="Stieglmeier M."/>
            <person name="Klingl A."/>
            <person name="Woyke T."/>
            <person name="Ryan C.M."/>
            <person name="Banfield J.F."/>
        </authorList>
    </citation>
    <scope>NUCLEOTIDE SEQUENCE [LARGE SCALE GENOMIC DNA]</scope>
</reference>
<evidence type="ECO:0000256" key="1">
    <source>
        <dbReference type="ARBA" id="ARBA00001968"/>
    </source>
</evidence>
<evidence type="ECO:0000256" key="3">
    <source>
        <dbReference type="HAMAP-Rule" id="MF_00528"/>
    </source>
</evidence>
<evidence type="ECO:0000256" key="2">
    <source>
        <dbReference type="ARBA" id="ARBA00022801"/>
    </source>
</evidence>
<dbReference type="InterPro" id="IPR003697">
    <property type="entry name" value="Maf-like"/>
</dbReference>
<dbReference type="SUPFAM" id="SSF52972">
    <property type="entry name" value="ITPase-like"/>
    <property type="match status" value="1"/>
</dbReference>
<accession>A0A2M7S4M6</accession>
<dbReference type="HAMAP" id="MF_00528">
    <property type="entry name" value="Maf"/>
    <property type="match status" value="1"/>
</dbReference>
<feature type="active site" description="Proton acceptor" evidence="3">
    <location>
        <position position="73"/>
    </location>
</feature>
<comment type="subcellular location">
    <subcellularLocation>
        <location evidence="3">Cytoplasm</location>
    </subcellularLocation>
</comment>
<comment type="caution">
    <text evidence="3">Lacks conserved residue(s) required for the propagation of feature annotation.</text>
</comment>
<dbReference type="EMBL" id="PFMR01000340">
    <property type="protein sequence ID" value="PIZ14525.1"/>
    <property type="molecule type" value="Genomic_DNA"/>
</dbReference>
<dbReference type="GO" id="GO:0036221">
    <property type="term" value="F:UTP diphosphatase activity"/>
    <property type="evidence" value="ECO:0007669"/>
    <property type="project" value="RHEA"/>
</dbReference>
<protein>
    <recommendedName>
        <fullName evidence="3">dTTP/UTP pyrophosphatase</fullName>
        <shortName evidence="3">dTTPase/UTPase</shortName>
        <ecNumber evidence="3">3.6.1.9</ecNumber>
    </recommendedName>
    <alternativeName>
        <fullName evidence="3">Nucleoside triphosphate pyrophosphatase</fullName>
    </alternativeName>
    <alternativeName>
        <fullName evidence="3">Nucleotide pyrophosphatase</fullName>
        <shortName evidence="3">Nucleotide PPase</shortName>
    </alternativeName>
</protein>
<sequence length="201" mass="22112">MIKTNMKKIILASASPRRKQILRKLGLKFRVMPSRIKENIGHRFSLIKLKRLALEKALSAAKKFKSGIVIGADTVVVLKGKVYGKPKDLNGAKKMLGILSGTAQYVWTAVSVVDAANRRSVVKAVRSKVVIKKLKPGEIGVLAAKNLDKAGAYAAQDDDRYIERIEGSFTNVVGFPVEALKQLLKKFGISTKARKCHEITK</sequence>
<dbReference type="PIRSF" id="PIRSF006305">
    <property type="entry name" value="Maf"/>
    <property type="match status" value="1"/>
</dbReference>
<dbReference type="GO" id="GO:0036218">
    <property type="term" value="F:dTTP diphosphatase activity"/>
    <property type="evidence" value="ECO:0007669"/>
    <property type="project" value="RHEA"/>
</dbReference>
<comment type="catalytic activity">
    <reaction evidence="3">
        <text>dTTP + H2O = dTMP + diphosphate + H(+)</text>
        <dbReference type="Rhea" id="RHEA:28534"/>
        <dbReference type="ChEBI" id="CHEBI:15377"/>
        <dbReference type="ChEBI" id="CHEBI:15378"/>
        <dbReference type="ChEBI" id="CHEBI:33019"/>
        <dbReference type="ChEBI" id="CHEBI:37568"/>
        <dbReference type="ChEBI" id="CHEBI:63528"/>
        <dbReference type="EC" id="3.6.1.9"/>
    </reaction>
</comment>
<dbReference type="GO" id="GO:0009117">
    <property type="term" value="P:nucleotide metabolic process"/>
    <property type="evidence" value="ECO:0007669"/>
    <property type="project" value="UniProtKB-KW"/>
</dbReference>
<comment type="catalytic activity">
    <reaction evidence="3">
        <text>UTP + H2O = UMP + diphosphate + H(+)</text>
        <dbReference type="Rhea" id="RHEA:29395"/>
        <dbReference type="ChEBI" id="CHEBI:15377"/>
        <dbReference type="ChEBI" id="CHEBI:15378"/>
        <dbReference type="ChEBI" id="CHEBI:33019"/>
        <dbReference type="ChEBI" id="CHEBI:46398"/>
        <dbReference type="ChEBI" id="CHEBI:57865"/>
        <dbReference type="EC" id="3.6.1.9"/>
    </reaction>
</comment>
<dbReference type="PANTHER" id="PTHR43213">
    <property type="entry name" value="BIFUNCTIONAL DTTP/UTP PYROPHOSPHATASE/METHYLTRANSFERASE PROTEIN-RELATED"/>
    <property type="match status" value="1"/>
</dbReference>
<keyword evidence="2 3" id="KW-0378">Hydrolase</keyword>
<gene>
    <name evidence="4" type="primary">maf</name>
    <name evidence="4" type="ORF">COY52_12280</name>
</gene>
<dbReference type="AlphaFoldDB" id="A0A2M7S4M6"/>
<comment type="cofactor">
    <cofactor evidence="1 3">
        <name>a divalent metal cation</name>
        <dbReference type="ChEBI" id="CHEBI:60240"/>
    </cofactor>
</comment>
<feature type="site" description="Important for substrate specificity" evidence="3">
    <location>
        <position position="74"/>
    </location>
</feature>
<dbReference type="Gene3D" id="3.90.950.10">
    <property type="match status" value="1"/>
</dbReference>
<comment type="similarity">
    <text evidence="3">Belongs to the Maf family. YhdE subfamily.</text>
</comment>
<comment type="function">
    <text evidence="3">Nucleoside triphosphate pyrophosphatase that hydrolyzes dTTP and UTP. May have a dual role in cell division arrest and in preventing the incorporation of modified nucleotides into cellular nucleic acids.</text>
</comment>
<proteinExistence type="inferred from homology"/>
<name>A0A2M7S4M6_9BACT</name>
<evidence type="ECO:0000313" key="5">
    <source>
        <dbReference type="Proteomes" id="UP000229307"/>
    </source>
</evidence>
<dbReference type="EC" id="3.6.1.9" evidence="3"/>
<feature type="site" description="Important for substrate specificity" evidence="3">
    <location>
        <position position="17"/>
    </location>
</feature>
<dbReference type="InterPro" id="IPR029001">
    <property type="entry name" value="ITPase-like_fam"/>
</dbReference>
<keyword evidence="3" id="KW-0963">Cytoplasm</keyword>